<feature type="non-terminal residue" evidence="1">
    <location>
        <position position="1"/>
    </location>
</feature>
<comment type="caution">
    <text evidence="1">The sequence shown here is derived from an EMBL/GenBank/DDBJ whole genome shotgun (WGS) entry which is preliminary data.</text>
</comment>
<dbReference type="EMBL" id="CAXAMN010027424">
    <property type="protein sequence ID" value="CAK9110629.1"/>
    <property type="molecule type" value="Genomic_DNA"/>
</dbReference>
<sequence>RGQIFGSTSEGWVTVKGNAGTVFLEPCKKHYAILEPTQLEKSRRLKVQEVVEVSDTKEETRPVEQRIKVKSTDGQIGWVRLHPSSWKLWSKHYTVRAAQSLKDKDKVLREVTKGEHLLALGLPRREEDVLKVRVRTKKDGLVGWVVVRDKQQLLDF</sequence>
<reference evidence="1 2" key="1">
    <citation type="submission" date="2024-02" db="EMBL/GenBank/DDBJ databases">
        <authorList>
            <person name="Chen Y."/>
            <person name="Shah S."/>
            <person name="Dougan E. K."/>
            <person name="Thang M."/>
            <person name="Chan C."/>
        </authorList>
    </citation>
    <scope>NUCLEOTIDE SEQUENCE [LARGE SCALE GENOMIC DNA]</scope>
</reference>
<gene>
    <name evidence="1" type="ORF">CCMP2556_LOCUS51414</name>
</gene>
<name>A0ABP0SEG8_9DINO</name>
<accession>A0ABP0SEG8</accession>
<organism evidence="1 2">
    <name type="scientific">Durusdinium trenchii</name>
    <dbReference type="NCBI Taxonomy" id="1381693"/>
    <lineage>
        <taxon>Eukaryota</taxon>
        <taxon>Sar</taxon>
        <taxon>Alveolata</taxon>
        <taxon>Dinophyceae</taxon>
        <taxon>Suessiales</taxon>
        <taxon>Symbiodiniaceae</taxon>
        <taxon>Durusdinium</taxon>
    </lineage>
</organism>
<evidence type="ECO:0000313" key="1">
    <source>
        <dbReference type="EMBL" id="CAK9110629.1"/>
    </source>
</evidence>
<proteinExistence type="predicted"/>
<evidence type="ECO:0000313" key="2">
    <source>
        <dbReference type="Proteomes" id="UP001642484"/>
    </source>
</evidence>
<protein>
    <submittedName>
        <fullName evidence="1">Uncharacterized protein</fullName>
    </submittedName>
</protein>
<keyword evidence="2" id="KW-1185">Reference proteome</keyword>
<dbReference type="Proteomes" id="UP001642484">
    <property type="component" value="Unassembled WGS sequence"/>
</dbReference>